<evidence type="ECO:0000313" key="8">
    <source>
        <dbReference type="WBParaSite" id="ACRNAN_scaffold1623.g31289.t1"/>
    </source>
</evidence>
<keyword evidence="2 5" id="KW-0812">Transmembrane</keyword>
<evidence type="ECO:0000313" key="7">
    <source>
        <dbReference type="Proteomes" id="UP000887540"/>
    </source>
</evidence>
<feature type="transmembrane region" description="Helical" evidence="5">
    <location>
        <begin position="167"/>
        <end position="189"/>
    </location>
</feature>
<dbReference type="InterPro" id="IPR019427">
    <property type="entry name" value="7TM_GPCR_serpentine_rcpt_Srw"/>
</dbReference>
<keyword evidence="4 5" id="KW-0472">Membrane</keyword>
<dbReference type="InterPro" id="IPR017452">
    <property type="entry name" value="GPCR_Rhodpsn_7TM"/>
</dbReference>
<evidence type="ECO:0000256" key="5">
    <source>
        <dbReference type="SAM" id="Phobius"/>
    </source>
</evidence>
<dbReference type="Gene3D" id="1.20.1070.10">
    <property type="entry name" value="Rhodopsin 7-helix transmembrane proteins"/>
    <property type="match status" value="1"/>
</dbReference>
<dbReference type="PROSITE" id="PS50262">
    <property type="entry name" value="G_PROTEIN_RECEP_F1_2"/>
    <property type="match status" value="1"/>
</dbReference>
<name>A0A914CY80_9BILA</name>
<comment type="subcellular location">
    <subcellularLocation>
        <location evidence="1">Membrane</location>
    </subcellularLocation>
</comment>
<keyword evidence="7" id="KW-1185">Reference proteome</keyword>
<evidence type="ECO:0000256" key="3">
    <source>
        <dbReference type="ARBA" id="ARBA00022989"/>
    </source>
</evidence>
<dbReference type="GO" id="GO:0008528">
    <property type="term" value="F:G protein-coupled peptide receptor activity"/>
    <property type="evidence" value="ECO:0007669"/>
    <property type="project" value="InterPro"/>
</dbReference>
<protein>
    <submittedName>
        <fullName evidence="8">G-protein coupled receptors family 1 profile domain-containing protein</fullName>
    </submittedName>
</protein>
<dbReference type="PANTHER" id="PTHR46273">
    <property type="entry name" value="MYOSUPPRESSIN RECEPTOR 1, ISOFORM B-RELATED"/>
    <property type="match status" value="1"/>
</dbReference>
<reference evidence="8" key="1">
    <citation type="submission" date="2022-11" db="UniProtKB">
        <authorList>
            <consortium name="WormBaseParasite"/>
        </authorList>
    </citation>
    <scope>IDENTIFICATION</scope>
</reference>
<feature type="domain" description="G-protein coupled receptors family 1 profile" evidence="6">
    <location>
        <begin position="1"/>
        <end position="225"/>
    </location>
</feature>
<dbReference type="Proteomes" id="UP000887540">
    <property type="component" value="Unplaced"/>
</dbReference>
<feature type="transmembrane region" description="Helical" evidence="5">
    <location>
        <begin position="6"/>
        <end position="35"/>
    </location>
</feature>
<evidence type="ECO:0000256" key="1">
    <source>
        <dbReference type="ARBA" id="ARBA00004370"/>
    </source>
</evidence>
<evidence type="ECO:0000259" key="6">
    <source>
        <dbReference type="PROSITE" id="PS50262"/>
    </source>
</evidence>
<sequence>MGFSLQWVIFAIAHGVISVALHSITLYLWVAIAYVRFKSILDIHKKGYHSNDQNYVCYIFVIIVIVIAFLCIPSILIHDIIVVEKSDEKTFYSIGISGLAANNNCFLFKLNLWLTGIFFKAIPSILLVIFTIALFTELKVKREKRRLMINDNSKNSKIYKTKSDRMTLMLVVLLTVFVCTELPQGALAILNGLYPNDIHKLVYSHLGEFLDLLSLINCNTCFVIYAMMSSAYRETLKRILQRCF</sequence>
<feature type="transmembrane region" description="Helical" evidence="5">
    <location>
        <begin position="209"/>
        <end position="228"/>
    </location>
</feature>
<dbReference type="GO" id="GO:0005886">
    <property type="term" value="C:plasma membrane"/>
    <property type="evidence" value="ECO:0007669"/>
    <property type="project" value="TreeGrafter"/>
</dbReference>
<organism evidence="7 8">
    <name type="scientific">Acrobeloides nanus</name>
    <dbReference type="NCBI Taxonomy" id="290746"/>
    <lineage>
        <taxon>Eukaryota</taxon>
        <taxon>Metazoa</taxon>
        <taxon>Ecdysozoa</taxon>
        <taxon>Nematoda</taxon>
        <taxon>Chromadorea</taxon>
        <taxon>Rhabditida</taxon>
        <taxon>Tylenchina</taxon>
        <taxon>Cephalobomorpha</taxon>
        <taxon>Cephaloboidea</taxon>
        <taxon>Cephalobidae</taxon>
        <taxon>Acrobeloides</taxon>
    </lineage>
</organism>
<feature type="transmembrane region" description="Helical" evidence="5">
    <location>
        <begin position="55"/>
        <end position="77"/>
    </location>
</feature>
<accession>A0A914CY80</accession>
<dbReference type="SUPFAM" id="SSF81321">
    <property type="entry name" value="Family A G protein-coupled receptor-like"/>
    <property type="match status" value="1"/>
</dbReference>
<evidence type="ECO:0000256" key="2">
    <source>
        <dbReference type="ARBA" id="ARBA00022692"/>
    </source>
</evidence>
<keyword evidence="3 5" id="KW-1133">Transmembrane helix</keyword>
<dbReference type="InterPro" id="IPR053219">
    <property type="entry name" value="GPCR_Dmsr-1"/>
</dbReference>
<dbReference type="CDD" id="cd14978">
    <property type="entry name" value="7tmA_FMRFamide_R-like"/>
    <property type="match status" value="1"/>
</dbReference>
<dbReference type="AlphaFoldDB" id="A0A914CY80"/>
<dbReference type="PANTHER" id="PTHR46273:SF9">
    <property type="entry name" value="G-PROTEIN COUPLED RECEPTORS FAMILY 1 PROFILE DOMAIN-CONTAINING PROTEIN"/>
    <property type="match status" value="1"/>
</dbReference>
<feature type="transmembrane region" description="Helical" evidence="5">
    <location>
        <begin position="117"/>
        <end position="138"/>
    </location>
</feature>
<evidence type="ECO:0000256" key="4">
    <source>
        <dbReference type="ARBA" id="ARBA00023136"/>
    </source>
</evidence>
<dbReference type="Pfam" id="PF10324">
    <property type="entry name" value="7TM_GPCR_Srw"/>
    <property type="match status" value="1"/>
</dbReference>
<dbReference type="WBParaSite" id="ACRNAN_scaffold1623.g31289.t1">
    <property type="protein sequence ID" value="ACRNAN_scaffold1623.g31289.t1"/>
    <property type="gene ID" value="ACRNAN_scaffold1623.g31289"/>
</dbReference>
<proteinExistence type="predicted"/>